<feature type="domain" description="4Fe-4S ferredoxin-type" evidence="16">
    <location>
        <begin position="573"/>
        <end position="602"/>
    </location>
</feature>
<dbReference type="InterPro" id="IPR045025">
    <property type="entry name" value="HACL1-like"/>
</dbReference>
<feature type="binding site" evidence="15">
    <location>
        <position position="541"/>
    </location>
    <ligand>
        <name>[4Fe-4S] cluster</name>
        <dbReference type="ChEBI" id="CHEBI:49883"/>
        <label>1</label>
    </ligand>
</feature>
<evidence type="ECO:0000256" key="2">
    <source>
        <dbReference type="ARBA" id="ARBA00011238"/>
    </source>
</evidence>
<feature type="binding site" evidence="15">
    <location>
        <position position="544"/>
    </location>
    <ligand>
        <name>[4Fe-4S] cluster</name>
        <dbReference type="ChEBI" id="CHEBI:49883"/>
        <label>1</label>
    </ligand>
</feature>
<feature type="binding site" evidence="15">
    <location>
        <position position="588"/>
    </location>
    <ligand>
        <name>[4Fe-4S] cluster</name>
        <dbReference type="ChEBI" id="CHEBI:49883"/>
        <label>2</label>
    </ligand>
</feature>
<dbReference type="Pfam" id="PF01855">
    <property type="entry name" value="POR_N"/>
    <property type="match status" value="1"/>
</dbReference>
<evidence type="ECO:0000256" key="5">
    <source>
        <dbReference type="ARBA" id="ARBA00022448"/>
    </source>
</evidence>
<evidence type="ECO:0000259" key="16">
    <source>
        <dbReference type="PROSITE" id="PS51379"/>
    </source>
</evidence>
<dbReference type="Gene3D" id="3.40.50.970">
    <property type="match status" value="2"/>
</dbReference>
<comment type="cofactor">
    <cofactor evidence="14 15">
        <name>[4Fe-4S] cluster</name>
        <dbReference type="ChEBI" id="CHEBI:49883"/>
    </cofactor>
    <text evidence="14 15">Binds 2 [4Fe-4S] clusters. In this family the first cluster has a non-standard and varying [4Fe-4S] binding motif CX(2)CX(2)CX(4-5)CP.</text>
</comment>
<dbReference type="InterPro" id="IPR011766">
    <property type="entry name" value="TPP_enzyme_TPP-bd"/>
</dbReference>
<dbReference type="Proteomes" id="UP000596092">
    <property type="component" value="Chromosome"/>
</dbReference>
<dbReference type="CDD" id="cd07034">
    <property type="entry name" value="TPP_PYR_PFOR_IOR-alpha_like"/>
    <property type="match status" value="1"/>
</dbReference>
<comment type="function">
    <text evidence="1 14">Catalyzes the ferredoxin-dependent oxidative decarboxylation of arylpyruvates.</text>
</comment>
<dbReference type="GO" id="GO:0046872">
    <property type="term" value="F:metal ion binding"/>
    <property type="evidence" value="ECO:0007669"/>
    <property type="project" value="UniProtKB-UniRule"/>
</dbReference>
<dbReference type="EMBL" id="CP054140">
    <property type="protein sequence ID" value="QQG64781.1"/>
    <property type="molecule type" value="Genomic_DNA"/>
</dbReference>
<evidence type="ECO:0000256" key="7">
    <source>
        <dbReference type="ARBA" id="ARBA00022723"/>
    </source>
</evidence>
<evidence type="ECO:0000256" key="14">
    <source>
        <dbReference type="PIRNR" id="PIRNR006439"/>
    </source>
</evidence>
<dbReference type="SUPFAM" id="SSF52518">
    <property type="entry name" value="Thiamin diphosphate-binding fold (THDP-binding)"/>
    <property type="match status" value="2"/>
</dbReference>
<dbReference type="Pfam" id="PF02775">
    <property type="entry name" value="TPP_enzyme_C"/>
    <property type="match status" value="1"/>
</dbReference>
<keyword evidence="7 14" id="KW-0479">Metal-binding</keyword>
<dbReference type="NCBIfam" id="TIGR03336">
    <property type="entry name" value="IOR_alpha"/>
    <property type="match status" value="1"/>
</dbReference>
<dbReference type="Gene3D" id="3.30.70.3270">
    <property type="match status" value="1"/>
</dbReference>
<evidence type="ECO:0000256" key="8">
    <source>
        <dbReference type="ARBA" id="ARBA00022982"/>
    </source>
</evidence>
<evidence type="ECO:0000256" key="15">
    <source>
        <dbReference type="PIRSR" id="PIRSR006439-50"/>
    </source>
</evidence>
<dbReference type="KEGG" id="dog:HP555_02320"/>
<feature type="binding site" evidence="15">
    <location>
        <position position="582"/>
    </location>
    <ligand>
        <name>[4Fe-4S] cluster</name>
        <dbReference type="ChEBI" id="CHEBI:49883"/>
        <label>2</label>
    </ligand>
</feature>
<dbReference type="GO" id="GO:0030976">
    <property type="term" value="F:thiamine pyrophosphate binding"/>
    <property type="evidence" value="ECO:0007669"/>
    <property type="project" value="InterPro"/>
</dbReference>
<feature type="binding site" evidence="15">
    <location>
        <position position="585"/>
    </location>
    <ligand>
        <name>[4Fe-4S] cluster</name>
        <dbReference type="ChEBI" id="CHEBI:49883"/>
        <label>2</label>
    </ligand>
</feature>
<feature type="binding site" evidence="15">
    <location>
        <position position="538"/>
    </location>
    <ligand>
        <name>[4Fe-4S] cluster</name>
        <dbReference type="ChEBI" id="CHEBI:49883"/>
        <label>1</label>
    </ligand>
</feature>
<evidence type="ECO:0000256" key="6">
    <source>
        <dbReference type="ARBA" id="ARBA00022485"/>
    </source>
</evidence>
<dbReference type="GO" id="GO:0043805">
    <property type="term" value="F:indolepyruvate ferredoxin oxidoreductase activity"/>
    <property type="evidence" value="ECO:0007669"/>
    <property type="project" value="UniProtKB-UniRule"/>
</dbReference>
<dbReference type="GO" id="GO:0051539">
    <property type="term" value="F:4 iron, 4 sulfur cluster binding"/>
    <property type="evidence" value="ECO:0007669"/>
    <property type="project" value="UniProtKB-UniRule"/>
</dbReference>
<evidence type="ECO:0000256" key="3">
    <source>
        <dbReference type="ARBA" id="ARBA00012812"/>
    </source>
</evidence>
<keyword evidence="6 14" id="KW-0004">4Fe-4S</keyword>
<evidence type="ECO:0000256" key="10">
    <source>
        <dbReference type="ARBA" id="ARBA00023004"/>
    </source>
</evidence>
<dbReference type="EC" id="1.2.7.8" evidence="3 14"/>
<evidence type="ECO:0000313" key="18">
    <source>
        <dbReference type="Proteomes" id="UP000596092"/>
    </source>
</evidence>
<dbReference type="PROSITE" id="PS51379">
    <property type="entry name" value="4FE4S_FER_2"/>
    <property type="match status" value="2"/>
</dbReference>
<comment type="catalytic activity">
    <reaction evidence="13 14">
        <text>indole-3-pyruvate + 2 oxidized [2Fe-2S]-[ferredoxin] + CoA = (indol-3-yl)acetyl-CoA + 2 reduced [2Fe-2S]-[ferredoxin] + CO2 + H(+)</text>
        <dbReference type="Rhea" id="RHEA:12645"/>
        <dbReference type="Rhea" id="RHEA-COMP:10000"/>
        <dbReference type="Rhea" id="RHEA-COMP:10001"/>
        <dbReference type="ChEBI" id="CHEBI:15378"/>
        <dbReference type="ChEBI" id="CHEBI:16526"/>
        <dbReference type="ChEBI" id="CHEBI:17640"/>
        <dbReference type="ChEBI" id="CHEBI:33737"/>
        <dbReference type="ChEBI" id="CHEBI:33738"/>
        <dbReference type="ChEBI" id="CHEBI:57271"/>
        <dbReference type="ChEBI" id="CHEBI:57287"/>
        <dbReference type="EC" id="1.2.7.8"/>
    </reaction>
</comment>
<gene>
    <name evidence="17" type="primary">iorA</name>
    <name evidence="17" type="ORF">HP555_02320</name>
</gene>
<dbReference type="SUPFAM" id="SSF52922">
    <property type="entry name" value="TK C-terminal domain-like"/>
    <property type="match status" value="1"/>
</dbReference>
<dbReference type="InterPro" id="IPR029061">
    <property type="entry name" value="THDP-binding"/>
</dbReference>
<evidence type="ECO:0000256" key="4">
    <source>
        <dbReference type="ARBA" id="ARBA00017710"/>
    </source>
</evidence>
<dbReference type="InterPro" id="IPR009014">
    <property type="entry name" value="Transketo_C/PFOR_II"/>
</dbReference>
<dbReference type="InterPro" id="IPR017896">
    <property type="entry name" value="4Fe4S_Fe-S-bd"/>
</dbReference>
<dbReference type="AlphaFoldDB" id="A0A7T5VBL1"/>
<protein>
    <recommendedName>
        <fullName evidence="4 14">Indolepyruvate oxidoreductase subunit IorA</fullName>
        <shortName evidence="14">IOR</shortName>
        <ecNumber evidence="3 14">1.2.7.8</ecNumber>
    </recommendedName>
    <alternativeName>
        <fullName evidence="12 14">Indolepyruvate ferredoxin oxidoreductase subunit alpha</fullName>
    </alternativeName>
</protein>
<evidence type="ECO:0000256" key="13">
    <source>
        <dbReference type="ARBA" id="ARBA00048332"/>
    </source>
</evidence>
<dbReference type="PANTHER" id="PTHR43710">
    <property type="entry name" value="2-HYDROXYACYL-COA LYASE"/>
    <property type="match status" value="1"/>
</dbReference>
<proteinExistence type="predicted"/>
<evidence type="ECO:0000256" key="9">
    <source>
        <dbReference type="ARBA" id="ARBA00023002"/>
    </source>
</evidence>
<evidence type="ECO:0000256" key="12">
    <source>
        <dbReference type="ARBA" id="ARBA00030514"/>
    </source>
</evidence>
<evidence type="ECO:0000313" key="17">
    <source>
        <dbReference type="EMBL" id="QQG64781.1"/>
    </source>
</evidence>
<sequence length="604" mass="65410">MTFDKETKLWLSGNEAIALGAWEAGVRVASGYPGTPSTEIMGNLGQYEGVYTEWAPNEKVGLEVALGASFAGARALATMKHVGLNVAADPLFTAAYTGVRGGLVIINADDPQMHSSQNEQDNRNYAYAAKLPMLEPSDPAEAKHMVTRAYSLSEQLDTPVIIRITTRIAHVKGVVERGQRAEVPETSIEKVPAKLVMLPGNARVRRVAVEKRMAAARELAETMPENRIEPGSGRRGFVTSGVAYNYVKEAFPEAPVLKLGMVWPLPEKMLRDFAATVDELIVVEELDPFLETHLKAMGIACRGKDLIPNQGELNSFIVRQALAPETIGEVFAPLELPMRPPNMCAGCPHRGLFYGLSRMKDVFVSGDIGCYTLGFLPPLSAMDACVCMGASITMAHGMAKALGEKGRGRVVAVLGDSTFMHSGMTGLLNMVYNGTYATVIILDNRTTAMTGHQDNPASGRSILGEPAPALDLEALCRALGVQRVVVVNPHDVEVTRKVLKEEIESPDLSVIISRAPCVLLPEELKRKKPVYFTNLANCTGCTLCVQMGCPAISWTPLTPEEAVARGYRDKQKGFARINEVQCNGCGQCACVCKFDAITRREENS</sequence>
<dbReference type="PANTHER" id="PTHR43710:SF5">
    <property type="entry name" value="INDOLEPYRUVATE FERREDOXIN OXIDOREDUCTASE ALPHA SUBUNIT"/>
    <property type="match status" value="1"/>
</dbReference>
<keyword evidence="5 14" id="KW-0813">Transport</keyword>
<comment type="subunit">
    <text evidence="2">Heterodimer of the IorA and IorB subunits.</text>
</comment>
<keyword evidence="18" id="KW-1185">Reference proteome</keyword>
<keyword evidence="10 14" id="KW-0408">Iron</keyword>
<dbReference type="SUPFAM" id="SSF54862">
    <property type="entry name" value="4Fe-4S ferredoxins"/>
    <property type="match status" value="1"/>
</dbReference>
<feature type="binding site" evidence="15">
    <location>
        <position position="592"/>
    </location>
    <ligand>
        <name>[4Fe-4S] cluster</name>
        <dbReference type="ChEBI" id="CHEBI:49883"/>
        <label>1</label>
    </ligand>
</feature>
<evidence type="ECO:0000256" key="1">
    <source>
        <dbReference type="ARBA" id="ARBA00002995"/>
    </source>
</evidence>
<dbReference type="InterPro" id="IPR017721">
    <property type="entry name" value="IorA"/>
</dbReference>
<organism evidence="17 18">
    <name type="scientific">Desulfobulbus oligotrophicus</name>
    <dbReference type="NCBI Taxonomy" id="1909699"/>
    <lineage>
        <taxon>Bacteria</taxon>
        <taxon>Pseudomonadati</taxon>
        <taxon>Thermodesulfobacteriota</taxon>
        <taxon>Desulfobulbia</taxon>
        <taxon>Desulfobulbales</taxon>
        <taxon>Desulfobulbaceae</taxon>
        <taxon>Desulfobulbus</taxon>
    </lineage>
</organism>
<name>A0A7T5VBL1_9BACT</name>
<dbReference type="FunFam" id="3.40.50.970:FF:000039">
    <property type="entry name" value="Indolepyruvate oxidoreductase subunit IorA"/>
    <property type="match status" value="1"/>
</dbReference>
<dbReference type="GO" id="GO:0044281">
    <property type="term" value="P:small molecule metabolic process"/>
    <property type="evidence" value="ECO:0007669"/>
    <property type="project" value="UniProtKB-ARBA"/>
</dbReference>
<dbReference type="PIRSF" id="PIRSF006439">
    <property type="entry name" value="Indolepyruvate_ferr_oxidored"/>
    <property type="match status" value="1"/>
</dbReference>
<evidence type="ECO:0000256" key="11">
    <source>
        <dbReference type="ARBA" id="ARBA00023014"/>
    </source>
</evidence>
<accession>A0A7T5VBL1</accession>
<dbReference type="RefSeq" id="WP_199263612.1">
    <property type="nucleotide sequence ID" value="NZ_CP054140.1"/>
</dbReference>
<keyword evidence="17" id="KW-0670">Pyruvate</keyword>
<feature type="domain" description="4Fe-4S ferredoxin-type" evidence="16">
    <location>
        <begin position="528"/>
        <end position="560"/>
    </location>
</feature>
<dbReference type="CDD" id="cd02008">
    <property type="entry name" value="TPP_IOR_alpha"/>
    <property type="match status" value="1"/>
</dbReference>
<keyword evidence="9 14" id="KW-0560">Oxidoreductase</keyword>
<dbReference type="InterPro" id="IPR002880">
    <property type="entry name" value="Pyrv_Fd/Flavodoxin_OxRdtase_N"/>
</dbReference>
<keyword evidence="8 14" id="KW-0249">Electron transport</keyword>
<keyword evidence="11 14" id="KW-0411">Iron-sulfur</keyword>
<reference evidence="17 18" key="1">
    <citation type="submission" date="2020-05" db="EMBL/GenBank/DDBJ databases">
        <title>Complete genome of Desulfobulbus oligotrophicus.</title>
        <authorList>
            <person name="Podar M."/>
        </authorList>
    </citation>
    <scope>NUCLEOTIDE SEQUENCE [LARGE SCALE GENOMIC DNA]</scope>
    <source>
        <strain evidence="17 18">Prop6</strain>
    </source>
</reference>
<feature type="binding site" evidence="15">
    <location>
        <position position="549"/>
    </location>
    <ligand>
        <name>[4Fe-4S] cluster</name>
        <dbReference type="ChEBI" id="CHEBI:49883"/>
        <label>2</label>
    </ligand>
</feature>